<evidence type="ECO:0000313" key="2">
    <source>
        <dbReference type="Proteomes" id="UP000254465"/>
    </source>
</evidence>
<protein>
    <submittedName>
        <fullName evidence="1">Uncharacterized protein</fullName>
    </submittedName>
</protein>
<accession>A0A377I868</accession>
<dbReference type="EMBL" id="UGHK01000002">
    <property type="protein sequence ID" value="STO71383.1"/>
    <property type="molecule type" value="Genomic_DNA"/>
</dbReference>
<dbReference type="Proteomes" id="UP000254465">
    <property type="component" value="Unassembled WGS sequence"/>
</dbReference>
<name>A0A377I868_AVIPA</name>
<gene>
    <name evidence="1" type="ORF">NCTC11296_01283</name>
</gene>
<proteinExistence type="predicted"/>
<dbReference type="AlphaFoldDB" id="A0A377I868"/>
<dbReference type="RefSeq" id="WP_026138637.1">
    <property type="nucleotide sequence ID" value="NZ_UGHK01000002.1"/>
</dbReference>
<reference evidence="1 2" key="1">
    <citation type="submission" date="2018-06" db="EMBL/GenBank/DDBJ databases">
        <authorList>
            <consortium name="Pathogen Informatics"/>
            <person name="Doyle S."/>
        </authorList>
    </citation>
    <scope>NUCLEOTIDE SEQUENCE [LARGE SCALE GENOMIC DNA]</scope>
    <source>
        <strain evidence="1 2">NCTC11296</strain>
    </source>
</reference>
<sequence>MKFWENPKYRESYPEYLTKQEKADIKSALLQRLTNGKTSFDQFLIDIKNLADYPEKEVN</sequence>
<organism evidence="1 2">
    <name type="scientific">Avibacterium paragallinarum</name>
    <name type="common">Haemophilus gallinarum</name>
    <dbReference type="NCBI Taxonomy" id="728"/>
    <lineage>
        <taxon>Bacteria</taxon>
        <taxon>Pseudomonadati</taxon>
        <taxon>Pseudomonadota</taxon>
        <taxon>Gammaproteobacteria</taxon>
        <taxon>Pasteurellales</taxon>
        <taxon>Pasteurellaceae</taxon>
        <taxon>Avibacterium</taxon>
    </lineage>
</organism>
<evidence type="ECO:0000313" key="1">
    <source>
        <dbReference type="EMBL" id="STO71383.1"/>
    </source>
</evidence>